<dbReference type="InterPro" id="IPR040676">
    <property type="entry name" value="DUF5641"/>
</dbReference>
<dbReference type="Pfam" id="PF18701">
    <property type="entry name" value="DUF5641"/>
    <property type="match status" value="1"/>
</dbReference>
<dbReference type="Gene3D" id="3.30.420.10">
    <property type="entry name" value="Ribonuclease H-like superfamily/Ribonuclease H"/>
    <property type="match status" value="1"/>
</dbReference>
<dbReference type="SUPFAM" id="SSF53098">
    <property type="entry name" value="Ribonuclease H-like"/>
    <property type="match status" value="1"/>
</dbReference>
<dbReference type="InterPro" id="IPR036397">
    <property type="entry name" value="RNaseH_sf"/>
</dbReference>
<dbReference type="InterPro" id="IPR012337">
    <property type="entry name" value="RNaseH-like_sf"/>
</dbReference>
<evidence type="ECO:0000256" key="1">
    <source>
        <dbReference type="SAM" id="MobiDB-lite"/>
    </source>
</evidence>
<reference evidence="3 4" key="1">
    <citation type="submission" date="2020-08" db="EMBL/GenBank/DDBJ databases">
        <authorList>
            <person name="Koutsovoulos G."/>
            <person name="Danchin GJ E."/>
        </authorList>
    </citation>
    <scope>NUCLEOTIDE SEQUENCE [LARGE SCALE GENOMIC DNA]</scope>
</reference>
<accession>A0A6V7V6M9</accession>
<dbReference type="PROSITE" id="PS50994">
    <property type="entry name" value="INTEGRASE"/>
    <property type="match status" value="1"/>
</dbReference>
<dbReference type="Pfam" id="PF05380">
    <property type="entry name" value="Peptidase_A17"/>
    <property type="match status" value="1"/>
</dbReference>
<dbReference type="OrthoDB" id="5875526at2759"/>
<dbReference type="GO" id="GO:0015074">
    <property type="term" value="P:DNA integration"/>
    <property type="evidence" value="ECO:0007669"/>
    <property type="project" value="InterPro"/>
</dbReference>
<evidence type="ECO:0000259" key="2">
    <source>
        <dbReference type="PROSITE" id="PS50994"/>
    </source>
</evidence>
<proteinExistence type="predicted"/>
<dbReference type="InterPro" id="IPR008042">
    <property type="entry name" value="Retrotrans_Pao"/>
</dbReference>
<dbReference type="PANTHER" id="PTHR47331:SF1">
    <property type="entry name" value="GAG-LIKE PROTEIN"/>
    <property type="match status" value="1"/>
</dbReference>
<dbReference type="EMBL" id="CAJEWN010000161">
    <property type="protein sequence ID" value="CAD2169968.1"/>
    <property type="molecule type" value="Genomic_DNA"/>
</dbReference>
<dbReference type="InterPro" id="IPR000477">
    <property type="entry name" value="RT_dom"/>
</dbReference>
<sequence>MLKDYEKIYVEKLLTTEYRQPDILLGMDIWHELHVQRMQVLPSGFTICQSRLGPIMSGLGQIEDEPQQLITGIYKAQTTQIYSVIQFTENKHHKNIEVDQENEENLVTFFGLSGVGMDDLTPRIKDQEVLENFRKNLTFIDGRYQIALPFNENIKFLPTNFYHAKIRLTNTIRKLQKLGLVDEYQKIITEQLENGMIEIIENPKESQGPVHYLPHRAVVRTDKTFTKVRIVMDASAKPPGQPALPSLNNCLYTGPLLLKQLVGILLRFRFLNKVILADIEKAFLQLGVRETDRDCTRFLWVANPKEIRPDQIPYTKCVVYRFCRVSFGLTVSPFLLNATIQEHLKLFDSPIARSIEENLYMDNIMIELKEGSTIGEVYKEAKNIFSAAGMRLREFFGATKKEFFDVPEEDLSPNLKETKIFGIKWNLEKETLSIEFPKIENFKTKRQLLSTIAKVYDPLGLISPALIPAKLLMQKIVEDNYKWDDRINDEYYQKLINVLQTWQENGQPIKIFFPRKLNFWDLKNHEFHCFTDASGVGFGCAIYVRAEAERAHLIFAKSLLKPAPTIWTDSQCNIERLNKYEKYDRFTANRISKIRGQYLVKHIASEENPADLCSRGTTPSALQKNIFWWNGPGWLSDRKEFWVNPKFEYIPGTEKIDEEIMEAIIEQEPIKKSIIIEKRFSNYWRLIRALAYAFRFLRKIGIKIKWKGILGAEEIKNLKNNLSTEELKFARNYLIIKAQEAFPPEDERKRVLNMIKIQGIWICQGRIKEAEIPNEAILPIYLPKEAWLTKLIIINLHKMNNHCGTQILLGIIRMNYWIPQGRRAVREVLNSARYGCLICRKFNLQPYALKRFDLLPKERINVARPFNNVGIDFFGPMTAKIQDKPEKVYGALFTCMVIRAVHIELAYDLSGVSFLQAYRRFIARRGIPSIVFSDNATNFQFGAKIIKKLSDQTWCTQEVQQWIVHKGTQWKFTTPRNPREGGAWERMIGVVKNALKRSVGKKLLDHVELATLFSELEAMVNSRPLTYQSDGEPLRAIRPIDFLIPYAPVEINFANIGEDSDYEEEMSREKGLKNMREINKKLNKFWDFWKSQYLLSLRERGEKFGKNTGKEPQVGEVVIVEEDLPRPLWKLARIIDLIRGRDGIIRTVKLNILGKIFKRSITQIFPLELSSEQQITRLRQPKDRNLEEEMDSSSEEDTPFPARARPTKKLGRPTKVPEIVMMATMESSLPPTMPAVRDLREERILKKSREEKEREEEEIQILEAPQVPILPGVRDKREDRALKEARKEKKSKNVMERSAKWYQI</sequence>
<feature type="domain" description="Integrase catalytic" evidence="2">
    <location>
        <begin position="861"/>
        <end position="1047"/>
    </location>
</feature>
<organism evidence="3 4">
    <name type="scientific">Meloidogyne enterolobii</name>
    <name type="common">Root-knot nematode worm</name>
    <name type="synonym">Meloidogyne mayaguensis</name>
    <dbReference type="NCBI Taxonomy" id="390850"/>
    <lineage>
        <taxon>Eukaryota</taxon>
        <taxon>Metazoa</taxon>
        <taxon>Ecdysozoa</taxon>
        <taxon>Nematoda</taxon>
        <taxon>Chromadorea</taxon>
        <taxon>Rhabditida</taxon>
        <taxon>Tylenchina</taxon>
        <taxon>Tylenchomorpha</taxon>
        <taxon>Tylenchoidea</taxon>
        <taxon>Meloidogynidae</taxon>
        <taxon>Meloidogyninae</taxon>
        <taxon>Meloidogyne</taxon>
    </lineage>
</organism>
<feature type="region of interest" description="Disordered" evidence="1">
    <location>
        <begin position="1176"/>
        <end position="1212"/>
    </location>
</feature>
<dbReference type="SUPFAM" id="SSF56672">
    <property type="entry name" value="DNA/RNA polymerases"/>
    <property type="match status" value="1"/>
</dbReference>
<dbReference type="Pfam" id="PF00078">
    <property type="entry name" value="RVT_1"/>
    <property type="match status" value="1"/>
</dbReference>
<gene>
    <name evidence="3" type="ORF">MENT_LOCUS21338</name>
</gene>
<evidence type="ECO:0000313" key="4">
    <source>
        <dbReference type="Proteomes" id="UP000580250"/>
    </source>
</evidence>
<dbReference type="InterPro" id="IPR043502">
    <property type="entry name" value="DNA/RNA_pol_sf"/>
</dbReference>
<protein>
    <recommendedName>
        <fullName evidence="2">Integrase catalytic domain-containing protein</fullName>
    </recommendedName>
</protein>
<evidence type="ECO:0000313" key="3">
    <source>
        <dbReference type="EMBL" id="CAD2169968.1"/>
    </source>
</evidence>
<name>A0A6V7V6M9_MELEN</name>
<dbReference type="GO" id="GO:0042575">
    <property type="term" value="C:DNA polymerase complex"/>
    <property type="evidence" value="ECO:0007669"/>
    <property type="project" value="UniProtKB-ARBA"/>
</dbReference>
<comment type="caution">
    <text evidence="3">The sequence shown here is derived from an EMBL/GenBank/DDBJ whole genome shotgun (WGS) entry which is preliminary data.</text>
</comment>
<feature type="compositionally biased region" description="Acidic residues" evidence="1">
    <location>
        <begin position="1188"/>
        <end position="1198"/>
    </location>
</feature>
<dbReference type="Proteomes" id="UP000580250">
    <property type="component" value="Unassembled WGS sequence"/>
</dbReference>
<dbReference type="PANTHER" id="PTHR47331">
    <property type="entry name" value="PHD-TYPE DOMAIN-CONTAINING PROTEIN"/>
    <property type="match status" value="1"/>
</dbReference>
<dbReference type="InterPro" id="IPR001584">
    <property type="entry name" value="Integrase_cat-core"/>
</dbReference>
<dbReference type="GO" id="GO:0003676">
    <property type="term" value="F:nucleic acid binding"/>
    <property type="evidence" value="ECO:0007669"/>
    <property type="project" value="InterPro"/>
</dbReference>